<feature type="compositionally biased region" description="Polar residues" evidence="1">
    <location>
        <begin position="1"/>
        <end position="10"/>
    </location>
</feature>
<evidence type="ECO:0000256" key="1">
    <source>
        <dbReference type="SAM" id="MobiDB-lite"/>
    </source>
</evidence>
<organism evidence="2 3">
    <name type="scientific">Candidatus Nitrospira inopinata</name>
    <dbReference type="NCBI Taxonomy" id="1715989"/>
    <lineage>
        <taxon>Bacteria</taxon>
        <taxon>Pseudomonadati</taxon>
        <taxon>Nitrospirota</taxon>
        <taxon>Nitrospiria</taxon>
        <taxon>Nitrospirales</taxon>
        <taxon>Nitrospiraceae</taxon>
        <taxon>Nitrospira</taxon>
    </lineage>
</organism>
<keyword evidence="3" id="KW-1185">Reference proteome</keyword>
<reference evidence="3" key="1">
    <citation type="submission" date="2015-09" db="EMBL/GenBank/DDBJ databases">
        <authorList>
            <person name="Daims H."/>
        </authorList>
    </citation>
    <scope>NUCLEOTIDE SEQUENCE [LARGE SCALE GENOMIC DNA]</scope>
</reference>
<sequence length="591" mass="67784">MTLTPRSSGAPTPGTLRPSNRREWLHNYEHKKLIEAITRLDEVPADSKPFSEWIEAEAHLDFLRKNARADELVIHASGEYTLIHSVAVPNDRLAPVDQQDLMQWSFKPFTSIASYVTGGGCEGVWVERGLSGTGTNTLKNAMQLIFVRTFEGWTGPGRTYHELHQEYAHLTDIHWRPEMRAYCRFNELGDLEPVVSVTSREDKASNMALVSFKWAPLEEYLAASNASLVRMFDFTLLRRSGFSGWSEGPTQEIIESPDFFYRRQVMPSYAAYTRGVQIIRPRRSPEAIFTGITDRWFGRKNKQYVEFIAYDWRNQRVTGISTDPAATTDYFQAKENTLPFELSPAFFGPEVLLKYKADRDKYTVSDRDVSCRAAWHLEAIDVNEAGQVHAYICYLRRLPYKEQLHWLSYNEPPKASISKRAFINDFEGEFVNFVQPLQKVLSIVQRWHDDKVAWWTLRDEMLLKRVNTPLTESRDEWAEVFMDLAKLVIEGFETKVIRTRLDEGQVSYAKEDKTIALLEKLLSKSSTGVGRLAGLRTVQLLRSKAKGHAGGSEAQQLAQNALMEHETFANHFHHVCAQVADELESIEKRMS</sequence>
<proteinExistence type="predicted"/>
<dbReference type="KEGG" id="nio:NITINOP_1910"/>
<dbReference type="Proteomes" id="UP000066284">
    <property type="component" value="Chromosome 1"/>
</dbReference>
<feature type="region of interest" description="Disordered" evidence="1">
    <location>
        <begin position="1"/>
        <end position="20"/>
    </location>
</feature>
<gene>
    <name evidence="2" type="ORF">NITINOP_1910</name>
</gene>
<dbReference type="AlphaFoldDB" id="A0A0S4KYW2"/>
<dbReference type="EMBL" id="LN885086">
    <property type="protein sequence ID" value="CUQ66882.1"/>
    <property type="molecule type" value="Genomic_DNA"/>
</dbReference>
<evidence type="ECO:0000313" key="3">
    <source>
        <dbReference type="Proteomes" id="UP000066284"/>
    </source>
</evidence>
<name>A0A0S4KYW2_9BACT</name>
<dbReference type="STRING" id="1715989.NITINOP_1910"/>
<evidence type="ECO:0000313" key="2">
    <source>
        <dbReference type="EMBL" id="CUQ66882.1"/>
    </source>
</evidence>
<accession>A0A0S4KYW2</accession>
<protein>
    <submittedName>
        <fullName evidence="2">Uncharacterized protein</fullName>
    </submittedName>
</protein>